<reference evidence="2" key="2">
    <citation type="journal article" date="2020" name="Genomics">
        <title>Complete genome sequence of Bacillus velezensis NST6 and comparison with the species belonging to operational group B. amyloliquefaciens.</title>
        <authorList>
            <person name="Choi J."/>
            <person name="Nam J."/>
            <person name="Seo M.H."/>
        </authorList>
    </citation>
    <scope>NUCLEOTIDE SEQUENCE</scope>
    <source>
        <strain evidence="2">NST6</strain>
    </source>
</reference>
<proteinExistence type="predicted"/>
<reference evidence="1 3" key="1">
    <citation type="submission" date="2018-06" db="EMBL/GenBank/DDBJ databases">
        <title>Complete Genome Sequence of Bacillus velezensis DSYZ, a Plant Growth-Promoting Rhizobacterium with Antifungal Activity.</title>
        <authorList>
            <person name="Du B."/>
            <person name="Ding Y."/>
            <person name="Liu K."/>
            <person name="Yao L."/>
            <person name="Wang C."/>
            <person name="Li H."/>
            <person name="Liu H."/>
        </authorList>
    </citation>
    <scope>NUCLEOTIDE SEQUENCE [LARGE SCALE GENOMIC DNA]</scope>
    <source>
        <strain evidence="1 3">DSYZ</strain>
    </source>
</reference>
<accession>A0A2J0XB51</accession>
<dbReference type="GO" id="GO:0006508">
    <property type="term" value="P:proteolysis"/>
    <property type="evidence" value="ECO:0007669"/>
    <property type="project" value="UniProtKB-KW"/>
</dbReference>
<dbReference type="EMBL" id="CP063687">
    <property type="protein sequence ID" value="QOY26162.1"/>
    <property type="molecule type" value="Genomic_DNA"/>
</dbReference>
<gene>
    <name evidence="2" type="primary">paiB</name>
    <name evidence="2" type="ORF">BACVE_001118</name>
    <name evidence="1" type="ORF">BVDSYZ_02965</name>
</gene>
<evidence type="ECO:0000313" key="4">
    <source>
        <dbReference type="Proteomes" id="UP000587477"/>
    </source>
</evidence>
<dbReference type="Gene3D" id="2.30.110.10">
    <property type="entry name" value="Electron Transport, Fmn-binding Protein, Chain A"/>
    <property type="match status" value="1"/>
</dbReference>
<organism evidence="2 4">
    <name type="scientific">Bacillus velezensis</name>
    <dbReference type="NCBI Taxonomy" id="492670"/>
    <lineage>
        <taxon>Bacteria</taxon>
        <taxon>Bacillati</taxon>
        <taxon>Bacillota</taxon>
        <taxon>Bacilli</taxon>
        <taxon>Bacillales</taxon>
        <taxon>Bacillaceae</taxon>
        <taxon>Bacillus</taxon>
        <taxon>Bacillus amyloliquefaciens group</taxon>
    </lineage>
</organism>
<dbReference type="RefSeq" id="WP_021495040.1">
    <property type="nucleotide sequence ID" value="NZ_AP024501.1"/>
</dbReference>
<keyword evidence="2" id="KW-0378">Hydrolase</keyword>
<dbReference type="InterPro" id="IPR012349">
    <property type="entry name" value="Split_barrel_FMN-bd"/>
</dbReference>
<evidence type="ECO:0000313" key="2">
    <source>
        <dbReference type="EMBL" id="QOY26162.1"/>
    </source>
</evidence>
<dbReference type="AlphaFoldDB" id="A0A2J0XB51"/>
<dbReference type="SUPFAM" id="SSF50475">
    <property type="entry name" value="FMN-binding split barrel"/>
    <property type="match status" value="1"/>
</dbReference>
<evidence type="ECO:0000313" key="1">
    <source>
        <dbReference type="EMBL" id="AWX71048.1"/>
    </source>
</evidence>
<keyword evidence="2" id="KW-0645">Protease</keyword>
<name>A0A2J0XB51_BACVE</name>
<protein>
    <submittedName>
        <fullName evidence="1">FMN-binding negative transcriptional regulator</fullName>
    </submittedName>
    <submittedName>
        <fullName evidence="2">Protease synthase and sporulation protein PAI 2</fullName>
    </submittedName>
</protein>
<dbReference type="InterPro" id="IPR007396">
    <property type="entry name" value="TR_PAI2-type"/>
</dbReference>
<dbReference type="EMBL" id="CP030150">
    <property type="protein sequence ID" value="AWX71048.1"/>
    <property type="molecule type" value="Genomic_DNA"/>
</dbReference>
<sequence>MYIPAPFQLSEAEACDVIKEYGFAALFSTAEGMPYATHLPLMMSKNNECLYGHFALPNPQWKEIDGQNVLAVFQGPHCYISPKWYETNQAVPTWNYVAVHVYGEAELLDEEETVQSMSDLVLKYESPDSPYKLEDVDAKLLAGMNKGVKGFKIKISKIEGKAKLSQNHSAARQGLVVQQLKQIPHTNEQLISGLMEENIKRITANN</sequence>
<dbReference type="Pfam" id="PF04299">
    <property type="entry name" value="FMN_bind_2"/>
    <property type="match status" value="1"/>
</dbReference>
<dbReference type="PIRSF" id="PIRSF010372">
    <property type="entry name" value="PaiB"/>
    <property type="match status" value="1"/>
</dbReference>
<dbReference type="Proteomes" id="UP000587477">
    <property type="component" value="Chromosome"/>
</dbReference>
<dbReference type="PANTHER" id="PTHR35802">
    <property type="entry name" value="PROTEASE SYNTHASE AND SPORULATION PROTEIN PAI 2"/>
    <property type="match status" value="1"/>
</dbReference>
<reference evidence="4" key="3">
    <citation type="submission" date="2020-10" db="EMBL/GenBank/DDBJ databases">
        <title>Complete genome sequence of Bacillus velezensis NST6.</title>
        <authorList>
            <person name="Choi J."/>
        </authorList>
    </citation>
    <scope>NUCLEOTIDE SEQUENCE [LARGE SCALE GENOMIC DNA]</scope>
    <source>
        <strain evidence="4">NST6</strain>
    </source>
</reference>
<accession>A0A2D3DLN3</accession>
<dbReference type="KEGG" id="bmp:NG74_00553"/>
<dbReference type="PANTHER" id="PTHR35802:SF1">
    <property type="entry name" value="PROTEASE SYNTHASE AND SPORULATION PROTEIN PAI 2"/>
    <property type="match status" value="1"/>
</dbReference>
<dbReference type="STRING" id="1449088.AJ82_03210"/>
<evidence type="ECO:0000313" key="3">
    <source>
        <dbReference type="Proteomes" id="UP000250069"/>
    </source>
</evidence>
<dbReference type="GO" id="GO:0008233">
    <property type="term" value="F:peptidase activity"/>
    <property type="evidence" value="ECO:0007669"/>
    <property type="project" value="UniProtKB-KW"/>
</dbReference>
<dbReference type="Proteomes" id="UP000250069">
    <property type="component" value="Chromosome"/>
</dbReference>